<dbReference type="Proteomes" id="UP000187203">
    <property type="component" value="Unassembled WGS sequence"/>
</dbReference>
<accession>A0A1R3K1U5</accession>
<evidence type="ECO:0000313" key="2">
    <source>
        <dbReference type="EMBL" id="OMP01047.1"/>
    </source>
</evidence>
<organism evidence="2 3">
    <name type="scientific">Corchorus olitorius</name>
    <dbReference type="NCBI Taxonomy" id="93759"/>
    <lineage>
        <taxon>Eukaryota</taxon>
        <taxon>Viridiplantae</taxon>
        <taxon>Streptophyta</taxon>
        <taxon>Embryophyta</taxon>
        <taxon>Tracheophyta</taxon>
        <taxon>Spermatophyta</taxon>
        <taxon>Magnoliopsida</taxon>
        <taxon>eudicotyledons</taxon>
        <taxon>Gunneridae</taxon>
        <taxon>Pentapetalae</taxon>
        <taxon>rosids</taxon>
        <taxon>malvids</taxon>
        <taxon>Malvales</taxon>
        <taxon>Malvaceae</taxon>
        <taxon>Grewioideae</taxon>
        <taxon>Apeibeae</taxon>
        <taxon>Corchorus</taxon>
    </lineage>
</organism>
<dbReference type="AlphaFoldDB" id="A0A1R3K1U5"/>
<sequence length="44" mass="4541">MRWPVTNGGASSGASSAYGSQSDSVIRQSKSFPLKLVLLAIVSS</sequence>
<evidence type="ECO:0000256" key="1">
    <source>
        <dbReference type="SAM" id="MobiDB-lite"/>
    </source>
</evidence>
<comment type="caution">
    <text evidence="2">The sequence shown here is derived from an EMBL/GenBank/DDBJ whole genome shotgun (WGS) entry which is preliminary data.</text>
</comment>
<feature type="region of interest" description="Disordered" evidence="1">
    <location>
        <begin position="1"/>
        <end position="25"/>
    </location>
</feature>
<reference evidence="3" key="1">
    <citation type="submission" date="2013-09" db="EMBL/GenBank/DDBJ databases">
        <title>Corchorus olitorius genome sequencing.</title>
        <authorList>
            <person name="Alam M."/>
            <person name="Haque M.S."/>
            <person name="Islam M.S."/>
            <person name="Emdad E.M."/>
            <person name="Islam M.M."/>
            <person name="Ahmed B."/>
            <person name="Halim A."/>
            <person name="Hossen Q.M.M."/>
            <person name="Hossain M.Z."/>
            <person name="Ahmed R."/>
            <person name="Khan M.M."/>
            <person name="Islam R."/>
            <person name="Rashid M.M."/>
            <person name="Khan S.A."/>
            <person name="Rahman M.S."/>
            <person name="Alam M."/>
            <person name="Yahiya A.S."/>
            <person name="Khan M.S."/>
            <person name="Azam M.S."/>
            <person name="Haque T."/>
            <person name="Lashkar M.Z.H."/>
            <person name="Akhand A.I."/>
            <person name="Morshed G."/>
            <person name="Roy S."/>
            <person name="Uddin K.S."/>
            <person name="Rabeya T."/>
            <person name="Hossain A.S."/>
            <person name="Chowdhury A."/>
            <person name="Snigdha A.R."/>
            <person name="Mortoza M.S."/>
            <person name="Matin S.A."/>
            <person name="Hoque S.M.E."/>
            <person name="Islam M.K."/>
            <person name="Roy D.K."/>
            <person name="Haider R."/>
            <person name="Moosa M.M."/>
            <person name="Elias S.M."/>
            <person name="Hasan A.M."/>
            <person name="Jahan S."/>
            <person name="Shafiuddin M."/>
            <person name="Mahmood N."/>
            <person name="Shommy N.S."/>
        </authorList>
    </citation>
    <scope>NUCLEOTIDE SEQUENCE [LARGE SCALE GENOMIC DNA]</scope>
    <source>
        <strain evidence="3">cv. O-4</strain>
    </source>
</reference>
<gene>
    <name evidence="2" type="ORF">COLO4_12193</name>
</gene>
<proteinExistence type="predicted"/>
<feature type="compositionally biased region" description="Low complexity" evidence="1">
    <location>
        <begin position="8"/>
        <end position="24"/>
    </location>
</feature>
<dbReference type="EMBL" id="AWUE01014854">
    <property type="protein sequence ID" value="OMP01047.1"/>
    <property type="molecule type" value="Genomic_DNA"/>
</dbReference>
<name>A0A1R3K1U5_9ROSI</name>
<protein>
    <submittedName>
        <fullName evidence="2">Uncharacterized protein</fullName>
    </submittedName>
</protein>
<evidence type="ECO:0000313" key="3">
    <source>
        <dbReference type="Proteomes" id="UP000187203"/>
    </source>
</evidence>
<keyword evidence="3" id="KW-1185">Reference proteome</keyword>